<accession>A0ABS7UVP1</accession>
<evidence type="ECO:0000313" key="1">
    <source>
        <dbReference type="EMBL" id="MBZ5752087.1"/>
    </source>
</evidence>
<organism evidence="1 2">
    <name type="scientific">Metabacillus rhizolycopersici</name>
    <dbReference type="NCBI Taxonomy" id="2875709"/>
    <lineage>
        <taxon>Bacteria</taxon>
        <taxon>Bacillati</taxon>
        <taxon>Bacillota</taxon>
        <taxon>Bacilli</taxon>
        <taxon>Bacillales</taxon>
        <taxon>Bacillaceae</taxon>
        <taxon>Metabacillus</taxon>
    </lineage>
</organism>
<gene>
    <name evidence="1" type="ORF">K9V48_17980</name>
</gene>
<protein>
    <submittedName>
        <fullName evidence="1">Bh protein</fullName>
    </submittedName>
</protein>
<comment type="caution">
    <text evidence="1">The sequence shown here is derived from an EMBL/GenBank/DDBJ whole genome shotgun (WGS) entry which is preliminary data.</text>
</comment>
<dbReference type="Proteomes" id="UP001165287">
    <property type="component" value="Unassembled WGS sequence"/>
</dbReference>
<name>A0ABS7UVP1_9BACI</name>
<dbReference type="EMBL" id="JAIQUM010000046">
    <property type="protein sequence ID" value="MBZ5752087.1"/>
    <property type="molecule type" value="Genomic_DNA"/>
</dbReference>
<reference evidence="1" key="1">
    <citation type="submission" date="2024-05" db="EMBL/GenBank/DDBJ databases">
        <title>Metabacillus sp. nov., isolated from the rhizosphere soil of tomato plants.</title>
        <authorList>
            <person name="Ma R."/>
        </authorList>
    </citation>
    <scope>NUCLEOTIDE SEQUENCE</scope>
    <source>
        <strain evidence="1">DBTR6</strain>
    </source>
</reference>
<keyword evidence="2" id="KW-1185">Reference proteome</keyword>
<evidence type="ECO:0000313" key="2">
    <source>
        <dbReference type="Proteomes" id="UP001165287"/>
    </source>
</evidence>
<sequence>MKISEMKADLYCIECNDDTLHNIVYLNSEIKCVECEECNRKVEVKVDLKKEVYKEIYNRVTTKPSRISQEYKKDLSKFLIKLPRRVVSKPYRAVRYLNKARNLTKKMKFK</sequence>
<proteinExistence type="predicted"/>
<dbReference type="RefSeq" id="WP_224140514.1">
    <property type="nucleotide sequence ID" value="NZ_JAIQUM010000046.1"/>
</dbReference>